<organism evidence="1 2">
    <name type="scientific">Coemansia erecta</name>
    <dbReference type="NCBI Taxonomy" id="147472"/>
    <lineage>
        <taxon>Eukaryota</taxon>
        <taxon>Fungi</taxon>
        <taxon>Fungi incertae sedis</taxon>
        <taxon>Zoopagomycota</taxon>
        <taxon>Kickxellomycotina</taxon>
        <taxon>Kickxellomycetes</taxon>
        <taxon>Kickxellales</taxon>
        <taxon>Kickxellaceae</taxon>
        <taxon>Coemansia</taxon>
    </lineage>
</organism>
<dbReference type="InterPro" id="IPR036291">
    <property type="entry name" value="NAD(P)-bd_dom_sf"/>
</dbReference>
<dbReference type="InterPro" id="IPR002347">
    <property type="entry name" value="SDR_fam"/>
</dbReference>
<keyword evidence="2" id="KW-1185">Reference proteome</keyword>
<name>A0A9W7XXR6_9FUNG</name>
<proteinExistence type="predicted"/>
<dbReference type="Proteomes" id="UP001149813">
    <property type="component" value="Unassembled WGS sequence"/>
</dbReference>
<protein>
    <recommendedName>
        <fullName evidence="3">NAD(P)-binding protein</fullName>
    </recommendedName>
</protein>
<dbReference type="AlphaFoldDB" id="A0A9W7XXR6"/>
<evidence type="ECO:0000313" key="2">
    <source>
        <dbReference type="Proteomes" id="UP001149813"/>
    </source>
</evidence>
<dbReference type="PRINTS" id="PR00081">
    <property type="entry name" value="GDHRDH"/>
</dbReference>
<evidence type="ECO:0000313" key="1">
    <source>
        <dbReference type="EMBL" id="KAJ1720332.1"/>
    </source>
</evidence>
<dbReference type="InterPro" id="IPR052834">
    <property type="entry name" value="3KSR/17beta-HSD"/>
</dbReference>
<dbReference type="GO" id="GO:0016125">
    <property type="term" value="P:sterol metabolic process"/>
    <property type="evidence" value="ECO:0007669"/>
    <property type="project" value="TreeGrafter"/>
</dbReference>
<dbReference type="OrthoDB" id="9989144at2759"/>
<reference evidence="1" key="1">
    <citation type="submission" date="2022-07" db="EMBL/GenBank/DDBJ databases">
        <title>Phylogenomic reconstructions and comparative analyses of Kickxellomycotina fungi.</title>
        <authorList>
            <person name="Reynolds N.K."/>
            <person name="Stajich J.E."/>
            <person name="Barry K."/>
            <person name="Grigoriev I.V."/>
            <person name="Crous P."/>
            <person name="Smith M.E."/>
        </authorList>
    </citation>
    <scope>NUCLEOTIDE SEQUENCE</scope>
    <source>
        <strain evidence="1">NBRC 32514</strain>
    </source>
</reference>
<dbReference type="PANTHER" id="PTHR44442">
    <property type="entry name" value="3-KETO-STEROID REDUCTASE"/>
    <property type="match status" value="1"/>
</dbReference>
<accession>A0A9W7XXR6</accession>
<dbReference type="EMBL" id="JANBOJ010000270">
    <property type="protein sequence ID" value="KAJ1720332.1"/>
    <property type="molecule type" value="Genomic_DNA"/>
</dbReference>
<dbReference type="GO" id="GO:0005789">
    <property type="term" value="C:endoplasmic reticulum membrane"/>
    <property type="evidence" value="ECO:0007669"/>
    <property type="project" value="TreeGrafter"/>
</dbReference>
<dbReference type="GO" id="GO:0000253">
    <property type="term" value="F:3-beta-hydroxysteroid 3-dehydrogenase (NADP+) activity"/>
    <property type="evidence" value="ECO:0007669"/>
    <property type="project" value="TreeGrafter"/>
</dbReference>
<gene>
    <name evidence="1" type="ORF">LPJ53_005026</name>
</gene>
<evidence type="ECO:0008006" key="3">
    <source>
        <dbReference type="Google" id="ProtNLM"/>
    </source>
</evidence>
<sequence length="357" mass="38847">MSPSVAPAADSPRKVALVTGGNSGVGLAIAQRLYDHSTAANTPLTLVLGCRNMAKAETARQQILNSPVHQHLATDSDTEKPTCLVELLHIDTSSVASVKQAAAEFGRRYSRLDRLFCNAGAMAISGLNAMNIARGITTHPVAFFESSEAVDQQRHLVTADGLGLIFQTNVFGHYLLIHHLTDALAVARGRVIWTGSSASQLEFSRADYQHVLGDKSYESSKYIIDQINVSLAERLRLKGVESYVAEPGNVHSNFLASLDAMWFQVLVCLVFYICRTVAGLPRFTITAEAACESACYLALAPDEQKEEGKLDARLKYYTHVSRLGHSSVTSSPLKYDKATAAFLMNKLDGLVARFDKQ</sequence>
<dbReference type="Gene3D" id="3.40.50.720">
    <property type="entry name" value="NAD(P)-binding Rossmann-like Domain"/>
    <property type="match status" value="1"/>
</dbReference>
<dbReference type="Pfam" id="PF00106">
    <property type="entry name" value="adh_short"/>
    <property type="match status" value="1"/>
</dbReference>
<comment type="caution">
    <text evidence="1">The sequence shown here is derived from an EMBL/GenBank/DDBJ whole genome shotgun (WGS) entry which is preliminary data.</text>
</comment>
<dbReference type="SUPFAM" id="SSF51735">
    <property type="entry name" value="NAD(P)-binding Rossmann-fold domains"/>
    <property type="match status" value="1"/>
</dbReference>
<dbReference type="PANTHER" id="PTHR44442:SF1">
    <property type="entry name" value="3-KETO-STEROID REDUCTASE_17-BETA-HYDROXYSTEROID DEHYDROGENASE 7"/>
    <property type="match status" value="1"/>
</dbReference>